<comment type="similarity">
    <text evidence="3">Belongs to the glycosyltransferase 2 family. OpgH subfamily.</text>
</comment>
<dbReference type="InterPro" id="IPR001173">
    <property type="entry name" value="Glyco_trans_2-like"/>
</dbReference>
<dbReference type="OrthoDB" id="9775281at2"/>
<keyword evidence="8 14" id="KW-0808">Transferase</keyword>
<evidence type="ECO:0000256" key="8">
    <source>
        <dbReference type="ARBA" id="ARBA00022679"/>
    </source>
</evidence>
<gene>
    <name evidence="14" type="primary">mdoH</name>
    <name evidence="14" type="ORF">E4680_01175</name>
</gene>
<keyword evidence="5" id="KW-1003">Cell membrane</keyword>
<keyword evidence="10 12" id="KW-1133">Transmembrane helix</keyword>
<evidence type="ECO:0000256" key="6">
    <source>
        <dbReference type="ARBA" id="ARBA00022519"/>
    </source>
</evidence>
<dbReference type="AlphaFoldDB" id="A0A4Z0FCC2"/>
<protein>
    <recommendedName>
        <fullName evidence="4">Glucans biosynthesis glucosyltransferase H</fullName>
    </recommendedName>
</protein>
<keyword evidence="6" id="KW-0997">Cell inner membrane</keyword>
<feature type="domain" description="Glycosyltransferase 2-like" evidence="13">
    <location>
        <begin position="204"/>
        <end position="400"/>
    </location>
</feature>
<evidence type="ECO:0000256" key="7">
    <source>
        <dbReference type="ARBA" id="ARBA00022676"/>
    </source>
</evidence>
<sequence>MISGRRSADATLGDWRRIAKWRRFFLALLVAAPTFPAAYVMARVLPGPQEFFLRLSLLAIFMILFAWIAMGFWTAIFGFIALLTGRDRFLVRADPSRPLPREARTALLMPVCNEDPQRVFARLRATWLSLQATGQGDRFAFFILSDTREPDVLVEEERAWAQTVRELGAEGRIHYRRRRVNLKRKSGNVADFCRRWGRQFRYMIVLDADSLMDGDTVIQLVRRMEAHPRVGILQAIPLIVNARTPLARMQQFVQRLCGPMFTAGLNFWMMGHATYWGHNAIIRVAPFMAHCGLPRLSGPAPLGGDILSHDFVEAACMVRGGWEVWLAYDLQGSYEETPPTLLDELQRDRRWCQGNLQHLRLLRAGGFHPLHRAMFFHGAMGYVSALFWFAFLFLGTVLTAVAAFTGHQYFTPEGGLFPVWQVARTSEAITLMIATLVMLFLPKTLGAILVITRRSTRQAFGGVRRVFAGLFAELAGSVLMAPIRMVFHTRFVLYTLLGQSVRWAGQNRGDEGTSWGMALRHHGFGTLLGLTWAAVAWAVEPVFFLWLSPVMAGLVFSIPISVYSSRVSLGDRLRRRGLFQVPGEIEPPAVVRASRQEPQVELAVGAGFLAALADPQVHYLHLNLLRDPRGRRRARWPELRDRAWEQGPSALNANERRLLLGDSASLSWLHGRIWSGLDPERAAAWGVAPLAVA</sequence>
<dbReference type="NCBIfam" id="NF003962">
    <property type="entry name" value="PRK05454.2-5"/>
    <property type="match status" value="1"/>
</dbReference>
<dbReference type="PANTHER" id="PTHR43867:SF5">
    <property type="entry name" value="GLUCANS BIOSYNTHESIS GLUCOSYLTRANSFERASE H"/>
    <property type="match status" value="1"/>
</dbReference>
<dbReference type="EMBL" id="SRIO01000001">
    <property type="protein sequence ID" value="TFZ84179.1"/>
    <property type="molecule type" value="Genomic_DNA"/>
</dbReference>
<evidence type="ECO:0000256" key="10">
    <source>
        <dbReference type="ARBA" id="ARBA00022989"/>
    </source>
</evidence>
<dbReference type="NCBIfam" id="NF003958">
    <property type="entry name" value="PRK05454.2-1"/>
    <property type="match status" value="1"/>
</dbReference>
<evidence type="ECO:0000313" key="15">
    <source>
        <dbReference type="Proteomes" id="UP000297890"/>
    </source>
</evidence>
<dbReference type="GO" id="GO:0005886">
    <property type="term" value="C:plasma membrane"/>
    <property type="evidence" value="ECO:0007669"/>
    <property type="project" value="UniProtKB-SubCell"/>
</dbReference>
<name>A0A4Z0FCC2_9GAMM</name>
<dbReference type="Pfam" id="PF13632">
    <property type="entry name" value="Glyco_trans_2_3"/>
    <property type="match status" value="1"/>
</dbReference>
<feature type="transmembrane region" description="Helical" evidence="12">
    <location>
        <begin position="463"/>
        <end position="481"/>
    </location>
</feature>
<dbReference type="RefSeq" id="WP_135280539.1">
    <property type="nucleotide sequence ID" value="NZ_SRIO01000001.1"/>
</dbReference>
<dbReference type="Proteomes" id="UP000297890">
    <property type="component" value="Unassembled WGS sequence"/>
</dbReference>
<feature type="transmembrane region" description="Helical" evidence="12">
    <location>
        <begin position="429"/>
        <end position="451"/>
    </location>
</feature>
<evidence type="ECO:0000256" key="12">
    <source>
        <dbReference type="SAM" id="Phobius"/>
    </source>
</evidence>
<dbReference type="GO" id="GO:0016758">
    <property type="term" value="F:hexosyltransferase activity"/>
    <property type="evidence" value="ECO:0007669"/>
    <property type="project" value="TreeGrafter"/>
</dbReference>
<keyword evidence="11 12" id="KW-0472">Membrane</keyword>
<accession>A0A4Z0FCC2</accession>
<evidence type="ECO:0000259" key="13">
    <source>
        <dbReference type="Pfam" id="PF13632"/>
    </source>
</evidence>
<dbReference type="CDD" id="cd04191">
    <property type="entry name" value="Glucan_BSP_MdoH"/>
    <property type="match status" value="1"/>
</dbReference>
<feature type="transmembrane region" description="Helical" evidence="12">
    <location>
        <begin position="58"/>
        <end position="83"/>
    </location>
</feature>
<dbReference type="PANTHER" id="PTHR43867">
    <property type="entry name" value="CELLULOSE SYNTHASE CATALYTIC SUBUNIT A [UDP-FORMING]"/>
    <property type="match status" value="1"/>
</dbReference>
<keyword evidence="15" id="KW-1185">Reference proteome</keyword>
<dbReference type="Gene3D" id="3.90.550.10">
    <property type="entry name" value="Spore Coat Polysaccharide Biosynthesis Protein SpsA, Chain A"/>
    <property type="match status" value="1"/>
</dbReference>
<proteinExistence type="inferred from homology"/>
<evidence type="ECO:0000256" key="11">
    <source>
        <dbReference type="ARBA" id="ARBA00023136"/>
    </source>
</evidence>
<dbReference type="SUPFAM" id="SSF53448">
    <property type="entry name" value="Nucleotide-diphospho-sugar transferases"/>
    <property type="match status" value="1"/>
</dbReference>
<evidence type="ECO:0000256" key="3">
    <source>
        <dbReference type="ARBA" id="ARBA00009337"/>
    </source>
</evidence>
<evidence type="ECO:0000313" key="14">
    <source>
        <dbReference type="EMBL" id="TFZ84179.1"/>
    </source>
</evidence>
<reference evidence="14 15" key="1">
    <citation type="journal article" date="2019" name="ISME J.">
        <title>Candidatus Macondimonas diazotrophica, a novel gammaproteobacterial genus dominating crude-oil-contaminated coastal sediments.</title>
        <authorList>
            <person name="Karthikeyan S."/>
            <person name="Konstantinidis K."/>
        </authorList>
    </citation>
    <scope>NUCLEOTIDE SEQUENCE [LARGE SCALE GENOMIC DNA]</scope>
    <source>
        <strain evidence="14 15">KTK01</strain>
    </source>
</reference>
<evidence type="ECO:0000256" key="9">
    <source>
        <dbReference type="ARBA" id="ARBA00022692"/>
    </source>
</evidence>
<keyword evidence="7" id="KW-0328">Glycosyltransferase</keyword>
<dbReference type="InterPro" id="IPR050321">
    <property type="entry name" value="Glycosyltr_2/OpgH_subfam"/>
</dbReference>
<dbReference type="InterPro" id="IPR029044">
    <property type="entry name" value="Nucleotide-diphossugar_trans"/>
</dbReference>
<evidence type="ECO:0000256" key="5">
    <source>
        <dbReference type="ARBA" id="ARBA00022475"/>
    </source>
</evidence>
<feature type="transmembrane region" description="Helical" evidence="12">
    <location>
        <begin position="543"/>
        <end position="565"/>
    </location>
</feature>
<comment type="caution">
    <text evidence="14">The sequence shown here is derived from an EMBL/GenBank/DDBJ whole genome shotgun (WGS) entry which is preliminary data.</text>
</comment>
<organism evidence="14 15">
    <name type="scientific">Candidatus Macondimonas diazotrophica</name>
    <dbReference type="NCBI Taxonomy" id="2305248"/>
    <lineage>
        <taxon>Bacteria</taxon>
        <taxon>Pseudomonadati</taxon>
        <taxon>Pseudomonadota</taxon>
        <taxon>Gammaproteobacteria</taxon>
        <taxon>Chromatiales</taxon>
        <taxon>Ectothiorhodospiraceae</taxon>
        <taxon>Candidatus Macondimonas</taxon>
    </lineage>
</organism>
<evidence type="ECO:0000256" key="1">
    <source>
        <dbReference type="ARBA" id="ARBA00004429"/>
    </source>
</evidence>
<comment type="subcellular location">
    <subcellularLocation>
        <location evidence="1">Cell inner membrane</location>
        <topology evidence="1">Multi-pass membrane protein</topology>
    </subcellularLocation>
</comment>
<feature type="transmembrane region" description="Helical" evidence="12">
    <location>
        <begin position="382"/>
        <end position="409"/>
    </location>
</feature>
<keyword evidence="9 12" id="KW-0812">Transmembrane</keyword>
<evidence type="ECO:0000256" key="2">
    <source>
        <dbReference type="ARBA" id="ARBA00005001"/>
    </source>
</evidence>
<comment type="pathway">
    <text evidence="2">Glycan metabolism; osmoregulated periplasmic glucan (OPG) biosynthesis.</text>
</comment>
<evidence type="ECO:0000256" key="4">
    <source>
        <dbReference type="ARBA" id="ARBA00020585"/>
    </source>
</evidence>